<evidence type="ECO:0000313" key="1">
    <source>
        <dbReference type="EMBL" id="KAF6375910.1"/>
    </source>
</evidence>
<accession>A0A7J7ZQD2</accession>
<evidence type="ECO:0000313" key="2">
    <source>
        <dbReference type="Proteomes" id="UP000585614"/>
    </source>
</evidence>
<reference evidence="1 2" key="1">
    <citation type="journal article" date="2020" name="Nature">
        <title>Six reference-quality genomes reveal evolution of bat adaptations.</title>
        <authorList>
            <person name="Jebb D."/>
            <person name="Huang Z."/>
            <person name="Pippel M."/>
            <person name="Hughes G.M."/>
            <person name="Lavrichenko K."/>
            <person name="Devanna P."/>
            <person name="Winkler S."/>
            <person name="Jermiin L.S."/>
            <person name="Skirmuntt E.C."/>
            <person name="Katzourakis A."/>
            <person name="Burkitt-Gray L."/>
            <person name="Ray D.A."/>
            <person name="Sullivan K.A.M."/>
            <person name="Roscito J.G."/>
            <person name="Kirilenko B.M."/>
            <person name="Davalos L.M."/>
            <person name="Corthals A.P."/>
            <person name="Power M.L."/>
            <person name="Jones G."/>
            <person name="Ransome R.D."/>
            <person name="Dechmann D.K.N."/>
            <person name="Locatelli A.G."/>
            <person name="Puechmaille S.J."/>
            <person name="Fedrigo O."/>
            <person name="Jarvis E.D."/>
            <person name="Hiller M."/>
            <person name="Vernes S.C."/>
            <person name="Myers E.W."/>
            <person name="Teeling E.C."/>
        </authorList>
    </citation>
    <scope>NUCLEOTIDE SEQUENCE [LARGE SCALE GENOMIC DNA]</scope>
    <source>
        <strain evidence="1">MRhiFer1</strain>
        <tissue evidence="1">Lung</tissue>
    </source>
</reference>
<sequence>MTELSEPPTIGPGETAKYVDPPKELLIGRGETHEQVKFSVNCATVGVCTSFERTSGDGIPSLIYPPRNCMSGRLILSSLPWSPGCSLQPWGSVSSALVI</sequence>
<dbReference type="EMBL" id="JACAGC010000003">
    <property type="protein sequence ID" value="KAF6375910.1"/>
    <property type="molecule type" value="Genomic_DNA"/>
</dbReference>
<organism evidence="1 2">
    <name type="scientific">Rhinolophus ferrumequinum</name>
    <name type="common">Greater horseshoe bat</name>
    <dbReference type="NCBI Taxonomy" id="59479"/>
    <lineage>
        <taxon>Eukaryota</taxon>
        <taxon>Metazoa</taxon>
        <taxon>Chordata</taxon>
        <taxon>Craniata</taxon>
        <taxon>Vertebrata</taxon>
        <taxon>Euteleostomi</taxon>
        <taxon>Mammalia</taxon>
        <taxon>Eutheria</taxon>
        <taxon>Laurasiatheria</taxon>
        <taxon>Chiroptera</taxon>
        <taxon>Yinpterochiroptera</taxon>
        <taxon>Rhinolophoidea</taxon>
        <taxon>Rhinolophidae</taxon>
        <taxon>Rhinolophinae</taxon>
        <taxon>Rhinolophus</taxon>
    </lineage>
</organism>
<name>A0A7J7ZQD2_RHIFE</name>
<comment type="caution">
    <text evidence="1">The sequence shown here is derived from an EMBL/GenBank/DDBJ whole genome shotgun (WGS) entry which is preliminary data.</text>
</comment>
<dbReference type="AlphaFoldDB" id="A0A7J7ZQD2"/>
<dbReference type="Proteomes" id="UP000585614">
    <property type="component" value="Unassembled WGS sequence"/>
</dbReference>
<proteinExistence type="predicted"/>
<gene>
    <name evidence="1" type="ORF">mRhiFer1_000550</name>
</gene>
<protein>
    <submittedName>
        <fullName evidence="1">Uncharacterized protein</fullName>
    </submittedName>
</protein>